<evidence type="ECO:0000256" key="8">
    <source>
        <dbReference type="SAM" id="MobiDB-lite"/>
    </source>
</evidence>
<evidence type="ECO:0000256" key="2">
    <source>
        <dbReference type="ARBA" id="ARBA00022527"/>
    </source>
</evidence>
<evidence type="ECO:0000256" key="1">
    <source>
        <dbReference type="ARBA" id="ARBA00012513"/>
    </source>
</evidence>
<evidence type="ECO:0000256" key="6">
    <source>
        <dbReference type="ARBA" id="ARBA00022840"/>
    </source>
</evidence>
<dbReference type="SMART" id="SM00220">
    <property type="entry name" value="S_TKc"/>
    <property type="match status" value="1"/>
</dbReference>
<keyword evidence="9" id="KW-0472">Membrane</keyword>
<dbReference type="PANTHER" id="PTHR43289:SF6">
    <property type="entry name" value="SERINE_THREONINE-PROTEIN KINASE NEKL-3"/>
    <property type="match status" value="1"/>
</dbReference>
<feature type="domain" description="Protein kinase" evidence="10">
    <location>
        <begin position="89"/>
        <end position="381"/>
    </location>
</feature>
<dbReference type="Gene3D" id="1.10.510.10">
    <property type="entry name" value="Transferase(Phosphotransferase) domain 1"/>
    <property type="match status" value="1"/>
</dbReference>
<feature type="transmembrane region" description="Helical" evidence="9">
    <location>
        <begin position="415"/>
        <end position="434"/>
    </location>
</feature>
<dbReference type="FunFam" id="1.10.510.10:FF:000021">
    <property type="entry name" value="Serine/threonine protein kinase"/>
    <property type="match status" value="1"/>
</dbReference>
<feature type="transmembrane region" description="Helical" evidence="9">
    <location>
        <begin position="454"/>
        <end position="472"/>
    </location>
</feature>
<dbReference type="GO" id="GO:0005524">
    <property type="term" value="F:ATP binding"/>
    <property type="evidence" value="ECO:0007669"/>
    <property type="project" value="UniProtKB-UniRule"/>
</dbReference>
<proteinExistence type="predicted"/>
<dbReference type="PROSITE" id="PS00108">
    <property type="entry name" value="PROTEIN_KINASE_ST"/>
    <property type="match status" value="1"/>
</dbReference>
<feature type="compositionally biased region" description="Basic and acidic residues" evidence="8">
    <location>
        <begin position="246"/>
        <end position="256"/>
    </location>
</feature>
<dbReference type="InterPro" id="IPR000719">
    <property type="entry name" value="Prot_kinase_dom"/>
</dbReference>
<dbReference type="AlphaFoldDB" id="A0A517R7Y0"/>
<dbReference type="PANTHER" id="PTHR43289">
    <property type="entry name" value="MITOGEN-ACTIVATED PROTEIN KINASE KINASE KINASE 20-RELATED"/>
    <property type="match status" value="1"/>
</dbReference>
<evidence type="ECO:0000256" key="9">
    <source>
        <dbReference type="SAM" id="Phobius"/>
    </source>
</evidence>
<feature type="transmembrane region" description="Helical" evidence="9">
    <location>
        <begin position="536"/>
        <end position="553"/>
    </location>
</feature>
<evidence type="ECO:0000256" key="4">
    <source>
        <dbReference type="ARBA" id="ARBA00022741"/>
    </source>
</evidence>
<keyword evidence="2" id="KW-0723">Serine/threonine-protein kinase</keyword>
<sequence>MTNPAPNSSPNPNFDEEWLANAVAYISTQPDAVNALTEKIAENPAAEQDLRELAALAEMANDLGSGWFDETAPAIAPSDSAPSPTLDDYEILGELGRGGMGVVYRARQKSLNRIVALKMLRLSELTTPEERARFEAEAEAAAALAYPHIVPIHDIGMVDRDGQAVPFFSMKLIEGETLADRIATGPLPPHQIARLLVPICRAIDYAHSQGVLHRDLKPSNILIDPEGRPYVSDFGLAKRVAGRWGEARETSDRETEAAVLASSPPILSSPSLTQTGAVLGTPAYMSPEQAAGNRGDIGPRSDVYSLGAILYACLAGRPPFQGATPVDILLRVLEQDAPPPRTIHPNCDRDLELIAVKCLQKPADLRYESAGTLADDLERYLASEPLAARSGRFSGIFTRAFRETHHATVLENWGLLWMWHALALLILCVVTNALQLGAADGVISGLSTSRWPYLFLWTVGLGLWAVIFWNLRKRSGPITFVERQIAHTWAGAMAGSTLLYAIEWTLNLPVLSLSPVLALLAGITFLVKAGILTGRFYLQAAVLFATSVVMAAWESWSERTGVPNLSITLFGVVSGLCFLVPGWRYWRR</sequence>
<organism evidence="11 12">
    <name type="scientific">Stratiformator vulcanicus</name>
    <dbReference type="NCBI Taxonomy" id="2527980"/>
    <lineage>
        <taxon>Bacteria</taxon>
        <taxon>Pseudomonadati</taxon>
        <taxon>Planctomycetota</taxon>
        <taxon>Planctomycetia</taxon>
        <taxon>Planctomycetales</taxon>
        <taxon>Planctomycetaceae</taxon>
        <taxon>Stratiformator</taxon>
    </lineage>
</organism>
<dbReference type="PROSITE" id="PS50011">
    <property type="entry name" value="PROTEIN_KINASE_DOM"/>
    <property type="match status" value="1"/>
</dbReference>
<dbReference type="CDD" id="cd14014">
    <property type="entry name" value="STKc_PknB_like"/>
    <property type="match status" value="1"/>
</dbReference>
<dbReference type="InterPro" id="IPR017441">
    <property type="entry name" value="Protein_kinase_ATP_BS"/>
</dbReference>
<feature type="binding site" evidence="7">
    <location>
        <position position="118"/>
    </location>
    <ligand>
        <name>ATP</name>
        <dbReference type="ChEBI" id="CHEBI:30616"/>
    </ligand>
</feature>
<dbReference type="InterPro" id="IPR011009">
    <property type="entry name" value="Kinase-like_dom_sf"/>
</dbReference>
<reference evidence="11 12" key="1">
    <citation type="submission" date="2019-02" db="EMBL/GenBank/DDBJ databases">
        <title>Deep-cultivation of Planctomycetes and their phenomic and genomic characterization uncovers novel biology.</title>
        <authorList>
            <person name="Wiegand S."/>
            <person name="Jogler M."/>
            <person name="Boedeker C."/>
            <person name="Pinto D."/>
            <person name="Vollmers J."/>
            <person name="Rivas-Marin E."/>
            <person name="Kohn T."/>
            <person name="Peeters S.H."/>
            <person name="Heuer A."/>
            <person name="Rast P."/>
            <person name="Oberbeckmann S."/>
            <person name="Bunk B."/>
            <person name="Jeske O."/>
            <person name="Meyerdierks A."/>
            <person name="Storesund J.E."/>
            <person name="Kallscheuer N."/>
            <person name="Luecker S."/>
            <person name="Lage O.M."/>
            <person name="Pohl T."/>
            <person name="Merkel B.J."/>
            <person name="Hornburger P."/>
            <person name="Mueller R.-W."/>
            <person name="Bruemmer F."/>
            <person name="Labrenz M."/>
            <person name="Spormann A.M."/>
            <person name="Op den Camp H."/>
            <person name="Overmann J."/>
            <person name="Amann R."/>
            <person name="Jetten M.S.M."/>
            <person name="Mascher T."/>
            <person name="Medema M.H."/>
            <person name="Devos D.P."/>
            <person name="Kaster A.-K."/>
            <person name="Ovreas L."/>
            <person name="Rohde M."/>
            <person name="Galperin M.Y."/>
            <person name="Jogler C."/>
        </authorList>
    </citation>
    <scope>NUCLEOTIDE SEQUENCE [LARGE SCALE GENOMIC DNA]</scope>
    <source>
        <strain evidence="11 12">Pan189</strain>
    </source>
</reference>
<feature type="transmembrane region" description="Helical" evidence="9">
    <location>
        <begin position="508"/>
        <end position="527"/>
    </location>
</feature>
<evidence type="ECO:0000256" key="5">
    <source>
        <dbReference type="ARBA" id="ARBA00022777"/>
    </source>
</evidence>
<dbReference type="PROSITE" id="PS00107">
    <property type="entry name" value="PROTEIN_KINASE_ATP"/>
    <property type="match status" value="1"/>
</dbReference>
<keyword evidence="9" id="KW-1133">Transmembrane helix</keyword>
<keyword evidence="6 7" id="KW-0067">ATP-binding</keyword>
<dbReference type="Proteomes" id="UP000317318">
    <property type="component" value="Chromosome"/>
</dbReference>
<feature type="transmembrane region" description="Helical" evidence="9">
    <location>
        <begin position="565"/>
        <end position="586"/>
    </location>
</feature>
<dbReference type="Pfam" id="PF00069">
    <property type="entry name" value="Pkinase"/>
    <property type="match status" value="1"/>
</dbReference>
<evidence type="ECO:0000259" key="10">
    <source>
        <dbReference type="PROSITE" id="PS50011"/>
    </source>
</evidence>
<name>A0A517R7Y0_9PLAN</name>
<feature type="region of interest" description="Disordered" evidence="8">
    <location>
        <begin position="246"/>
        <end position="272"/>
    </location>
</feature>
<gene>
    <name evidence="11" type="primary">pknB_6</name>
    <name evidence="11" type="ORF">Pan189_43430</name>
</gene>
<feature type="compositionally biased region" description="Low complexity" evidence="8">
    <location>
        <begin position="257"/>
        <end position="272"/>
    </location>
</feature>
<keyword evidence="5 11" id="KW-0418">Kinase</keyword>
<accession>A0A517R7Y0</accession>
<keyword evidence="12" id="KW-1185">Reference proteome</keyword>
<evidence type="ECO:0000313" key="11">
    <source>
        <dbReference type="EMBL" id="QDT39931.1"/>
    </source>
</evidence>
<dbReference type="SUPFAM" id="SSF56112">
    <property type="entry name" value="Protein kinase-like (PK-like)"/>
    <property type="match status" value="1"/>
</dbReference>
<protein>
    <recommendedName>
        <fullName evidence="1">non-specific serine/threonine protein kinase</fullName>
        <ecNumber evidence="1">2.7.11.1</ecNumber>
    </recommendedName>
</protein>
<evidence type="ECO:0000313" key="12">
    <source>
        <dbReference type="Proteomes" id="UP000317318"/>
    </source>
</evidence>
<dbReference type="GO" id="GO:0004674">
    <property type="term" value="F:protein serine/threonine kinase activity"/>
    <property type="evidence" value="ECO:0007669"/>
    <property type="project" value="UniProtKB-KW"/>
</dbReference>
<dbReference type="KEGG" id="svp:Pan189_43430"/>
<keyword evidence="4 7" id="KW-0547">Nucleotide-binding</keyword>
<evidence type="ECO:0000256" key="3">
    <source>
        <dbReference type="ARBA" id="ARBA00022679"/>
    </source>
</evidence>
<dbReference type="EC" id="2.7.11.1" evidence="1"/>
<dbReference type="EMBL" id="CP036268">
    <property type="protein sequence ID" value="QDT39931.1"/>
    <property type="molecule type" value="Genomic_DNA"/>
</dbReference>
<evidence type="ECO:0000256" key="7">
    <source>
        <dbReference type="PROSITE-ProRule" id="PRU10141"/>
    </source>
</evidence>
<dbReference type="Gene3D" id="3.30.200.20">
    <property type="entry name" value="Phosphorylase Kinase, domain 1"/>
    <property type="match status" value="1"/>
</dbReference>
<dbReference type="RefSeq" id="WP_310820866.1">
    <property type="nucleotide sequence ID" value="NZ_CP036268.1"/>
</dbReference>
<dbReference type="InterPro" id="IPR008271">
    <property type="entry name" value="Ser/Thr_kinase_AS"/>
</dbReference>
<keyword evidence="9" id="KW-0812">Transmembrane</keyword>
<keyword evidence="3 11" id="KW-0808">Transferase</keyword>